<comment type="similarity">
    <text evidence="2">Belongs to the CowN family.</text>
</comment>
<organism evidence="3 4">
    <name type="scientific">Marinobacterium lutimaris</name>
    <dbReference type="NCBI Taxonomy" id="568106"/>
    <lineage>
        <taxon>Bacteria</taxon>
        <taxon>Pseudomonadati</taxon>
        <taxon>Pseudomonadota</taxon>
        <taxon>Gammaproteobacteria</taxon>
        <taxon>Oceanospirillales</taxon>
        <taxon>Oceanospirillaceae</taxon>
        <taxon>Marinobacterium</taxon>
    </lineage>
</organism>
<comment type="function">
    <text evidence="2">Is required to sustain N(2)-dependent growth in the presence of low levels of carbon monoxide (CO). Probably acts by protecting the N(2) fixation ability of the nitrogenase complex, which is inactivated in the presence of CO.</text>
</comment>
<dbReference type="Proteomes" id="UP000236745">
    <property type="component" value="Unassembled WGS sequence"/>
</dbReference>
<proteinExistence type="inferred from homology"/>
<evidence type="ECO:0000256" key="1">
    <source>
        <dbReference type="ARBA" id="ARBA00023231"/>
    </source>
</evidence>
<gene>
    <name evidence="2" type="primary">cowN</name>
    <name evidence="3" type="ORF">SAMN05444390_106141</name>
</gene>
<evidence type="ECO:0000256" key="2">
    <source>
        <dbReference type="HAMAP-Rule" id="MF_02117"/>
    </source>
</evidence>
<sequence length="96" mass="11335">MNDLSVKKDRYVSFCGLDCDQRATDFMLRINQHLETKNGATPWIDYFTHKLNEKAKMGVDDLFFIGAQMNTLNEYLEQIEDEEGLELLWYLEQECC</sequence>
<reference evidence="3 4" key="1">
    <citation type="submission" date="2016-10" db="EMBL/GenBank/DDBJ databases">
        <authorList>
            <person name="de Groot N.N."/>
        </authorList>
    </citation>
    <scope>NUCLEOTIDE SEQUENCE [LARGE SCALE GENOMIC DNA]</scope>
    <source>
        <strain evidence="3 4">DSM 22012</strain>
    </source>
</reference>
<dbReference type="InterPro" id="IPR024899">
    <property type="entry name" value="CowN"/>
</dbReference>
<dbReference type="OrthoDB" id="7689335at2"/>
<keyword evidence="4" id="KW-1185">Reference proteome</keyword>
<dbReference type="NCBIfam" id="NF033689">
    <property type="entry name" value="N2Fix_CO_CowN"/>
    <property type="match status" value="1"/>
</dbReference>
<dbReference type="HAMAP" id="MF_02117">
    <property type="entry name" value="CowN"/>
    <property type="match status" value="1"/>
</dbReference>
<dbReference type="Pfam" id="PF20543">
    <property type="entry name" value="CowN"/>
    <property type="match status" value="1"/>
</dbReference>
<name>A0A1H6DI21_9GAMM</name>
<protein>
    <recommendedName>
        <fullName evidence="2">N(2)-fixation sustaining protein CowN</fullName>
    </recommendedName>
    <alternativeName>
        <fullName evidence="2">CO weal-nitrogenase</fullName>
    </alternativeName>
</protein>
<dbReference type="AlphaFoldDB" id="A0A1H6DI21"/>
<keyword evidence="1 2" id="KW-0535">Nitrogen fixation</keyword>
<dbReference type="EMBL" id="FNVQ01000006">
    <property type="protein sequence ID" value="SEG84483.1"/>
    <property type="molecule type" value="Genomic_DNA"/>
</dbReference>
<dbReference type="RefSeq" id="WP_104005381.1">
    <property type="nucleotide sequence ID" value="NZ_FNVQ01000006.1"/>
</dbReference>
<dbReference type="GO" id="GO:0009399">
    <property type="term" value="P:nitrogen fixation"/>
    <property type="evidence" value="ECO:0007669"/>
    <property type="project" value="UniProtKB-UniRule"/>
</dbReference>
<evidence type="ECO:0000313" key="4">
    <source>
        <dbReference type="Proteomes" id="UP000236745"/>
    </source>
</evidence>
<accession>A0A1H6DI21</accession>
<evidence type="ECO:0000313" key="3">
    <source>
        <dbReference type="EMBL" id="SEG84483.1"/>
    </source>
</evidence>